<reference evidence="5 6" key="1">
    <citation type="journal article" date="2014" name="Genome Announc.">
        <title>The Genome of the Predominant Equine Lactobacillus Species, Lactobacillus equi, Is Reflective of Its Lifestyle Adaptations to an Herbivorous Host.</title>
        <authorList>
            <person name="O'Donnell M.M."/>
            <person name="Harris H.M."/>
            <person name="O'Toole P.W."/>
            <person name="Ross R.P."/>
        </authorList>
    </citation>
    <scope>NUCLEOTIDE SEQUENCE [LARGE SCALE GENOMIC DNA]</scope>
    <source>
        <strain evidence="5 6">DPC 6820</strain>
    </source>
</reference>
<evidence type="ECO:0000313" key="6">
    <source>
        <dbReference type="Proteomes" id="UP000018559"/>
    </source>
</evidence>
<dbReference type="PANTHER" id="PTHR33204:SF37">
    <property type="entry name" value="HTH-TYPE TRANSCRIPTIONAL REGULATOR YODB"/>
    <property type="match status" value="1"/>
</dbReference>
<keyword evidence="3" id="KW-0804">Transcription</keyword>
<dbReference type="InterPro" id="IPR036388">
    <property type="entry name" value="WH-like_DNA-bd_sf"/>
</dbReference>
<keyword evidence="1" id="KW-0805">Transcription regulation</keyword>
<dbReference type="GO" id="GO:0003677">
    <property type="term" value="F:DNA binding"/>
    <property type="evidence" value="ECO:0007669"/>
    <property type="project" value="UniProtKB-KW"/>
</dbReference>
<evidence type="ECO:0000256" key="2">
    <source>
        <dbReference type="ARBA" id="ARBA00023125"/>
    </source>
</evidence>
<dbReference type="Gene3D" id="1.10.10.10">
    <property type="entry name" value="Winged helix-like DNA-binding domain superfamily/Winged helix DNA-binding domain"/>
    <property type="match status" value="1"/>
</dbReference>
<dbReference type="PATRIC" id="fig|1392007.3.peg.862"/>
<dbReference type="PANTHER" id="PTHR33204">
    <property type="entry name" value="TRANSCRIPTIONAL REGULATOR, MARR FAMILY"/>
    <property type="match status" value="1"/>
</dbReference>
<dbReference type="Proteomes" id="UP000018559">
    <property type="component" value="Unassembled WGS sequence"/>
</dbReference>
<organism evidence="5 6">
    <name type="scientific">Ligilactobacillus equi DPC 6820</name>
    <dbReference type="NCBI Taxonomy" id="1392007"/>
    <lineage>
        <taxon>Bacteria</taxon>
        <taxon>Bacillati</taxon>
        <taxon>Bacillota</taxon>
        <taxon>Bacilli</taxon>
        <taxon>Lactobacillales</taxon>
        <taxon>Lactobacillaceae</taxon>
        <taxon>Ligilactobacillus</taxon>
    </lineage>
</organism>
<name>V7HYQ1_9LACO</name>
<accession>V7HYQ1</accession>
<keyword evidence="6" id="KW-1185">Reference proteome</keyword>
<evidence type="ECO:0000256" key="3">
    <source>
        <dbReference type="ARBA" id="ARBA00023163"/>
    </source>
</evidence>
<evidence type="ECO:0000313" key="5">
    <source>
        <dbReference type="EMBL" id="ETA74343.1"/>
    </source>
</evidence>
<dbReference type="PROSITE" id="PS51118">
    <property type="entry name" value="HTH_HXLR"/>
    <property type="match status" value="1"/>
</dbReference>
<proteinExistence type="predicted"/>
<dbReference type="SUPFAM" id="SSF46785">
    <property type="entry name" value="Winged helix' DNA-binding domain"/>
    <property type="match status" value="1"/>
</dbReference>
<dbReference type="InterPro" id="IPR036390">
    <property type="entry name" value="WH_DNA-bd_sf"/>
</dbReference>
<protein>
    <submittedName>
        <fullName evidence="5">MarR family transcriptional regulator</fullName>
    </submittedName>
</protein>
<feature type="domain" description="HTH hxlR-type" evidence="4">
    <location>
        <begin position="34"/>
        <end position="133"/>
    </location>
</feature>
<comment type="caution">
    <text evidence="5">The sequence shown here is derived from an EMBL/GenBank/DDBJ whole genome shotgun (WGS) entry which is preliminary data.</text>
</comment>
<gene>
    <name evidence="5" type="ORF">LEQ_1939</name>
</gene>
<evidence type="ECO:0000259" key="4">
    <source>
        <dbReference type="PROSITE" id="PS51118"/>
    </source>
</evidence>
<dbReference type="InterPro" id="IPR002577">
    <property type="entry name" value="HTH_HxlR"/>
</dbReference>
<keyword evidence="2" id="KW-0238">DNA-binding</keyword>
<dbReference type="Pfam" id="PF01638">
    <property type="entry name" value="HxlR"/>
    <property type="match status" value="1"/>
</dbReference>
<dbReference type="EMBL" id="AWWH01000096">
    <property type="protein sequence ID" value="ETA74343.1"/>
    <property type="molecule type" value="Genomic_DNA"/>
</dbReference>
<dbReference type="AlphaFoldDB" id="V7HYQ1"/>
<evidence type="ECO:0000256" key="1">
    <source>
        <dbReference type="ARBA" id="ARBA00023015"/>
    </source>
</evidence>
<sequence>MLSGKPVYRAGFFMRKGKGDRMATVVEKKEYHMCPKFEKTFSILGKKWNGLIIDVLLSDEPKRFKDIASKVNKCSDRVMVERLKELEKEGIVEKTTREGCCRELYQLTAQGRDLATVMEDAHAWANKWYTLEDCR</sequence>